<dbReference type="NCBIfam" id="NF033915">
    <property type="entry name" value="antiphage_ZorA_2"/>
    <property type="match status" value="1"/>
</dbReference>
<evidence type="ECO:0000256" key="2">
    <source>
        <dbReference type="ARBA" id="ARBA00022475"/>
    </source>
</evidence>
<feature type="transmembrane region" description="Helical" evidence="7">
    <location>
        <begin position="190"/>
        <end position="207"/>
    </location>
</feature>
<proteinExistence type="inferred from homology"/>
<evidence type="ECO:0000256" key="3">
    <source>
        <dbReference type="ARBA" id="ARBA00022692"/>
    </source>
</evidence>
<dbReference type="Proteomes" id="UP001597338">
    <property type="component" value="Unassembled WGS sequence"/>
</dbReference>
<dbReference type="Pfam" id="PF01618">
    <property type="entry name" value="MotA_ExbB"/>
    <property type="match status" value="1"/>
</dbReference>
<dbReference type="InterPro" id="IPR002898">
    <property type="entry name" value="MotA_ExbB_proton_chnl"/>
</dbReference>
<evidence type="ECO:0000256" key="7">
    <source>
        <dbReference type="SAM" id="Phobius"/>
    </source>
</evidence>
<evidence type="ECO:0000256" key="1">
    <source>
        <dbReference type="ARBA" id="ARBA00004651"/>
    </source>
</evidence>
<keyword evidence="6" id="KW-0813">Transport</keyword>
<dbReference type="RefSeq" id="WP_377196981.1">
    <property type="nucleotide sequence ID" value="NZ_JBHUHF010000001.1"/>
</dbReference>
<reference evidence="10" key="1">
    <citation type="journal article" date="2019" name="Int. J. Syst. Evol. Microbiol.">
        <title>The Global Catalogue of Microorganisms (GCM) 10K type strain sequencing project: providing services to taxonomists for standard genome sequencing and annotation.</title>
        <authorList>
            <consortium name="The Broad Institute Genomics Platform"/>
            <consortium name="The Broad Institute Genome Sequencing Center for Infectious Disease"/>
            <person name="Wu L."/>
            <person name="Ma J."/>
        </authorList>
    </citation>
    <scope>NUCLEOTIDE SEQUENCE [LARGE SCALE GENOMIC DNA]</scope>
    <source>
        <strain evidence="10">CCM 7043</strain>
    </source>
</reference>
<keyword evidence="4 7" id="KW-1133">Transmembrane helix</keyword>
<keyword evidence="10" id="KW-1185">Reference proteome</keyword>
<evidence type="ECO:0000256" key="4">
    <source>
        <dbReference type="ARBA" id="ARBA00022989"/>
    </source>
</evidence>
<keyword evidence="3 7" id="KW-0812">Transmembrane</keyword>
<sequence length="600" mass="64383">MVRRSGQGRRGGLVAGRAIHPGDIASSAAISGRASRARPEDWSTTPQIRVRTCPQKECHTAMSSSLMAFVPTSPISIVVCLLVVAIAVRAAVMMWLGARKAKSRTAELRRMITGLEQADLVWRRGELAEVANGSSDQHIRDAWREFDETLVATSDGGQIWNTQPAETFFGTQELAPEIHHNRFLTASPSILTALGVLGTFAGLAHGLGNMGLSSRASLDDLMSSLDVLIEGAGAAFVTSLWGVLASVILTITHRIIEQRTDGRIDALQRTIDGLFENHSPEESLLRIQQHTDASVTAINDMGEKIGNKLQEVVGQTYAQAAVQSSEVFEVLVEKFTEEFRAMGTSLAARLENATTELSTTLNGVAEATARQVALLDEHLPRVVTNLDHAAVRIQEVSDGLGPAAEKLRATADIFDRSAGALGDAVADGVEKLDDLGDRTASAVTTVARVGEQLESLSATTLTAAELIGEAAGQVNGGFTELQDRLKALTTSVNEWLNDYEREVGKQVETRMSEWNTHTRDYSDQMTRVTRALADLLEELESSASRSGNQFDRLHESLGVYTDALGTAITRIAPEPAARTADTQVAHAGEVTGVPSDVTTA</sequence>
<keyword evidence="2" id="KW-1003">Cell membrane</keyword>
<gene>
    <name evidence="9" type="primary">zorA</name>
    <name evidence="9" type="ORF">ACFSL2_06030</name>
</gene>
<dbReference type="EMBL" id="JBHUHF010000001">
    <property type="protein sequence ID" value="MFD2025065.1"/>
    <property type="molecule type" value="Genomic_DNA"/>
</dbReference>
<comment type="subcellular location">
    <subcellularLocation>
        <location evidence="1">Cell membrane</location>
        <topology evidence="1">Multi-pass membrane protein</topology>
    </subcellularLocation>
    <subcellularLocation>
        <location evidence="6">Membrane</location>
        <topology evidence="6">Multi-pass membrane protein</topology>
    </subcellularLocation>
</comment>
<keyword evidence="6" id="KW-0653">Protein transport</keyword>
<feature type="transmembrane region" description="Helical" evidence="7">
    <location>
        <begin position="227"/>
        <end position="251"/>
    </location>
</feature>
<dbReference type="Gene3D" id="1.20.120.20">
    <property type="entry name" value="Apolipoprotein"/>
    <property type="match status" value="1"/>
</dbReference>
<feature type="transmembrane region" description="Helical" evidence="7">
    <location>
        <begin position="75"/>
        <end position="96"/>
    </location>
</feature>
<evidence type="ECO:0000259" key="8">
    <source>
        <dbReference type="Pfam" id="PF01618"/>
    </source>
</evidence>
<keyword evidence="5 7" id="KW-0472">Membrane</keyword>
<accession>A0ABW4V2Q5</accession>
<evidence type="ECO:0000256" key="5">
    <source>
        <dbReference type="ARBA" id="ARBA00023136"/>
    </source>
</evidence>
<comment type="similarity">
    <text evidence="6">Belongs to the exbB/tolQ family.</text>
</comment>
<name>A0ABW4V2Q5_9MICO</name>
<evidence type="ECO:0000256" key="6">
    <source>
        <dbReference type="RuleBase" id="RU004057"/>
    </source>
</evidence>
<comment type="caution">
    <text evidence="9">The sequence shown here is derived from an EMBL/GenBank/DDBJ whole genome shotgun (WGS) entry which is preliminary data.</text>
</comment>
<protein>
    <submittedName>
        <fullName evidence="9">Anti-phage ZorAB system protein ZorA</fullName>
    </submittedName>
</protein>
<evidence type="ECO:0000313" key="9">
    <source>
        <dbReference type="EMBL" id="MFD2025065.1"/>
    </source>
</evidence>
<organism evidence="9 10">
    <name type="scientific">Promicromonospora aerolata</name>
    <dbReference type="NCBI Taxonomy" id="195749"/>
    <lineage>
        <taxon>Bacteria</taxon>
        <taxon>Bacillati</taxon>
        <taxon>Actinomycetota</taxon>
        <taxon>Actinomycetes</taxon>
        <taxon>Micrococcales</taxon>
        <taxon>Promicromonosporaceae</taxon>
        <taxon>Promicromonospora</taxon>
    </lineage>
</organism>
<evidence type="ECO:0000313" key="10">
    <source>
        <dbReference type="Proteomes" id="UP001597338"/>
    </source>
</evidence>
<feature type="domain" description="MotA/TolQ/ExbB proton channel" evidence="8">
    <location>
        <begin position="179"/>
        <end position="267"/>
    </location>
</feature>